<dbReference type="OrthoDB" id="9961317at2"/>
<dbReference type="AlphaFoldDB" id="A0A329YHA2"/>
<name>A0A329YHA2_RHITR</name>
<protein>
    <submittedName>
        <fullName evidence="1">Uncharacterized protein</fullName>
    </submittedName>
</protein>
<accession>A0A329YHA2</accession>
<proteinExistence type="predicted"/>
<sequence length="133" mass="14344">MEYDAQRAGIDAGAEDIPCPTRRGILGGLATFAAAASMRQIVVAHDQYDAVLRYLHSEFMDAAARLRRADAQTYNGLYRRMLALATALSVVPAAAPRSLRLKREVACWSLEDGCYTVVLPPDLTAALTGNCAT</sequence>
<evidence type="ECO:0000313" key="1">
    <source>
        <dbReference type="EMBL" id="RAX42378.1"/>
    </source>
</evidence>
<reference evidence="1 2" key="1">
    <citation type="submission" date="2018-06" db="EMBL/GenBank/DDBJ databases">
        <title>Whole Genome Sequence of an efficient microsymbiont, Rhizobium tropici.</title>
        <authorList>
            <person name="Srinivasan R."/>
            <person name="Singh H.V."/>
            <person name="Srivastava R."/>
            <person name="Kumari B."/>
            <person name="Radhakrishna A."/>
        </authorList>
    </citation>
    <scope>NUCLEOTIDE SEQUENCE [LARGE SCALE GENOMIC DNA]</scope>
    <source>
        <strain evidence="1 2">IGFRI Rhizo-19</strain>
    </source>
</reference>
<dbReference type="EMBL" id="QMKK01000022">
    <property type="protein sequence ID" value="RAX42378.1"/>
    <property type="molecule type" value="Genomic_DNA"/>
</dbReference>
<dbReference type="RefSeq" id="WP_112340864.1">
    <property type="nucleotide sequence ID" value="NZ_QMKK01000022.1"/>
</dbReference>
<dbReference type="Proteomes" id="UP000251205">
    <property type="component" value="Unassembled WGS sequence"/>
</dbReference>
<gene>
    <name evidence="1" type="ORF">DQ393_05930</name>
</gene>
<comment type="caution">
    <text evidence="1">The sequence shown here is derived from an EMBL/GenBank/DDBJ whole genome shotgun (WGS) entry which is preliminary data.</text>
</comment>
<evidence type="ECO:0000313" key="2">
    <source>
        <dbReference type="Proteomes" id="UP000251205"/>
    </source>
</evidence>
<organism evidence="1 2">
    <name type="scientific">Rhizobium tropici</name>
    <dbReference type="NCBI Taxonomy" id="398"/>
    <lineage>
        <taxon>Bacteria</taxon>
        <taxon>Pseudomonadati</taxon>
        <taxon>Pseudomonadota</taxon>
        <taxon>Alphaproteobacteria</taxon>
        <taxon>Hyphomicrobiales</taxon>
        <taxon>Rhizobiaceae</taxon>
        <taxon>Rhizobium/Agrobacterium group</taxon>
        <taxon>Rhizobium</taxon>
    </lineage>
</organism>